<dbReference type="Proteomes" id="UP000538196">
    <property type="component" value="Unassembled WGS sequence"/>
</dbReference>
<gene>
    <name evidence="2" type="ORF">FHX33_002103</name>
</gene>
<dbReference type="EMBL" id="JACHVP010000002">
    <property type="protein sequence ID" value="MBB2967340.1"/>
    <property type="molecule type" value="Genomic_DNA"/>
</dbReference>
<reference evidence="2 3" key="1">
    <citation type="submission" date="2020-08" db="EMBL/GenBank/DDBJ databases">
        <title>Sequencing the genomes of 1000 actinobacteria strains.</title>
        <authorList>
            <person name="Klenk H.-P."/>
        </authorList>
    </citation>
    <scope>NUCLEOTIDE SEQUENCE [LARGE SCALE GENOMIC DNA]</scope>
    <source>
        <strain evidence="2 3">DSM 20146</strain>
    </source>
</reference>
<dbReference type="AlphaFoldDB" id="A0A7W4YJW8"/>
<evidence type="ECO:0000256" key="1">
    <source>
        <dbReference type="SAM" id="MobiDB-lite"/>
    </source>
</evidence>
<accession>A0A7W4YJW8</accession>
<evidence type="ECO:0000313" key="2">
    <source>
        <dbReference type="EMBL" id="MBB2967340.1"/>
    </source>
</evidence>
<proteinExistence type="predicted"/>
<evidence type="ECO:0000313" key="3">
    <source>
        <dbReference type="Proteomes" id="UP000538196"/>
    </source>
</evidence>
<organism evidence="2 3">
    <name type="scientific">Leifsonia aquatica</name>
    <name type="common">Corynebacterium aquaticum</name>
    <dbReference type="NCBI Taxonomy" id="144185"/>
    <lineage>
        <taxon>Bacteria</taxon>
        <taxon>Bacillati</taxon>
        <taxon>Actinomycetota</taxon>
        <taxon>Actinomycetes</taxon>
        <taxon>Micrococcales</taxon>
        <taxon>Microbacteriaceae</taxon>
        <taxon>Leifsonia</taxon>
    </lineage>
</organism>
<comment type="caution">
    <text evidence="2">The sequence shown here is derived from an EMBL/GenBank/DDBJ whole genome shotgun (WGS) entry which is preliminary data.</text>
</comment>
<feature type="compositionally biased region" description="Basic and acidic residues" evidence="1">
    <location>
        <begin position="51"/>
        <end position="62"/>
    </location>
</feature>
<sequence>MTAFRVDPEQLEELAGESWRRRERLAEGREALAKAARGAAGEMDWLARGGTPDDRSRARAEGMLRQWGR</sequence>
<keyword evidence="3" id="KW-1185">Reference proteome</keyword>
<protein>
    <submittedName>
        <fullName evidence="2">Uncharacterized protein</fullName>
    </submittedName>
</protein>
<name>A0A7W4YJW8_LEIAQ</name>
<feature type="region of interest" description="Disordered" evidence="1">
    <location>
        <begin position="45"/>
        <end position="69"/>
    </location>
</feature>